<proteinExistence type="predicted"/>
<evidence type="ECO:0000313" key="1">
    <source>
        <dbReference type="EMBL" id="WHZ56037.1"/>
    </source>
</evidence>
<accession>A0ACD4R6E0</accession>
<evidence type="ECO:0000313" key="2">
    <source>
        <dbReference type="Proteomes" id="UP001226091"/>
    </source>
</evidence>
<organism evidence="1 2">
    <name type="scientific">Metabacillus hrfriensis</name>
    <dbReference type="NCBI Taxonomy" id="3048891"/>
    <lineage>
        <taxon>Bacteria</taxon>
        <taxon>Bacillati</taxon>
        <taxon>Bacillota</taxon>
        <taxon>Bacilli</taxon>
        <taxon>Bacillales</taxon>
        <taxon>Bacillaceae</taxon>
        <taxon>Metabacillus</taxon>
    </lineage>
</organism>
<keyword evidence="1" id="KW-0418">Kinase</keyword>
<keyword evidence="1" id="KW-0808">Transferase</keyword>
<sequence length="428" mass="47380">MIGVVADDITGANDIGIMFAKLDYLTAVFSHDDFQSVAKKLEEQPEVIILETNSRFDHPEAAYEKVFKATKDLQHAGADRFYNKTCSVFRGNIGVEFDAMLDALEEEFAVVVLGFPKNERKTLNGIHFVHGKKLENSEFRNDPMHPMDQSNLVDILQSQTKRKVSLIHHDVIKKGKDALKLQLVSLKKEYQYVLLDVMDQNDLRTIASAVDDVRVLCGSSALAEELSIASESKNTSKHLDILPPFVNDKGLFSVAGSLMPQTIEQIQYMKNKGSIVLELDTLDLLERNREQVIQELASKVIRNLNEGSDVFLHTSNDAKTVQQTKDLALNKGISNKEISQFVSSTIAEITDLILKNTGQNRLLVAGGDTSAAVCSKLGIRGMRVWKEIGPGLPSCISLSEPPLLLVLKSGSFGKPNFFEQAIAHLKGQ</sequence>
<keyword evidence="2" id="KW-1185">Reference proteome</keyword>
<gene>
    <name evidence="1" type="ORF">QLQ22_15110</name>
</gene>
<dbReference type="Proteomes" id="UP001226091">
    <property type="component" value="Chromosome"/>
</dbReference>
<protein>
    <submittedName>
        <fullName evidence="1">Four-carbon acid sugar kinase family protein</fullName>
    </submittedName>
</protein>
<name>A0ACD4R6E0_9BACI</name>
<reference evidence="2" key="1">
    <citation type="journal article" date="2025" name="Aquaculture">
        <title>Assessment of the bioflocculant production and safety properties of Metabacillus hrfriensis sp. nov. based on phenotypic and whole-genome sequencing analysis.</title>
        <authorList>
            <person name="Zhang R."/>
            <person name="Zhao Z."/>
            <person name="Luo L."/>
            <person name="Wang S."/>
            <person name="Guo K."/>
            <person name="Xu W."/>
        </authorList>
    </citation>
    <scope>NUCLEOTIDE SEQUENCE [LARGE SCALE GENOMIC DNA]</scope>
    <source>
        <strain evidence="2">CT-WN-B3</strain>
    </source>
</reference>
<dbReference type="EMBL" id="CP126116">
    <property type="protein sequence ID" value="WHZ56037.1"/>
    <property type="molecule type" value="Genomic_DNA"/>
</dbReference>